<evidence type="ECO:0000313" key="2">
    <source>
        <dbReference type="Proteomes" id="UP000070092"/>
    </source>
</evidence>
<sequence>MKVKDLYWAARNSTFFINLESEGRPLLCEPRLSDEGGVRIRLWLRDPAGTGTGGAIALLSRDEAAVLANAIDTRRNWVGEKADDALPRIGVSATVDSTMIRFMECRGEGHIALTVTEAGRLASWLHDMADGRWRDHNGYVPEVVK</sequence>
<dbReference type="PATRIC" id="fig|1681.53.peg.1313"/>
<accession>A0A133KN77</accession>
<dbReference type="RefSeq" id="WP_015512485.1">
    <property type="nucleotide sequence ID" value="NZ_JBCFAF010000004.1"/>
</dbReference>
<name>A0A133KN77_BIFBI</name>
<comment type="caution">
    <text evidence="1">The sequence shown here is derived from an EMBL/GenBank/DDBJ whole genome shotgun (WGS) entry which is preliminary data.</text>
</comment>
<proteinExistence type="predicted"/>
<protein>
    <submittedName>
        <fullName evidence="1">Uncharacterized protein</fullName>
    </submittedName>
</protein>
<gene>
    <name evidence="1" type="ORF">HMPREF3196_01335</name>
</gene>
<evidence type="ECO:0000313" key="1">
    <source>
        <dbReference type="EMBL" id="KWZ80927.1"/>
    </source>
</evidence>
<dbReference type="EMBL" id="LRPO01000038">
    <property type="protein sequence ID" value="KWZ80927.1"/>
    <property type="molecule type" value="Genomic_DNA"/>
</dbReference>
<organism evidence="1 2">
    <name type="scientific">Bifidobacterium bifidum</name>
    <dbReference type="NCBI Taxonomy" id="1681"/>
    <lineage>
        <taxon>Bacteria</taxon>
        <taxon>Bacillati</taxon>
        <taxon>Actinomycetota</taxon>
        <taxon>Actinomycetes</taxon>
        <taxon>Bifidobacteriales</taxon>
        <taxon>Bifidobacteriaceae</taxon>
        <taxon>Bifidobacterium</taxon>
    </lineage>
</organism>
<dbReference type="AlphaFoldDB" id="A0A133KN77"/>
<reference evidence="1 2" key="1">
    <citation type="submission" date="2016-01" db="EMBL/GenBank/DDBJ databases">
        <authorList>
            <person name="Oliw E.H."/>
        </authorList>
    </citation>
    <scope>NUCLEOTIDE SEQUENCE [LARGE SCALE GENOMIC DNA]</scope>
    <source>
        <strain evidence="1 2">MJR8628B</strain>
    </source>
</reference>
<dbReference type="Proteomes" id="UP000070092">
    <property type="component" value="Unassembled WGS sequence"/>
</dbReference>